<dbReference type="AlphaFoldDB" id="A0A7W9HFK2"/>
<proteinExistence type="predicted"/>
<organism evidence="2 3">
    <name type="scientific">Saccharothrix ecbatanensis</name>
    <dbReference type="NCBI Taxonomy" id="1105145"/>
    <lineage>
        <taxon>Bacteria</taxon>
        <taxon>Bacillati</taxon>
        <taxon>Actinomycetota</taxon>
        <taxon>Actinomycetes</taxon>
        <taxon>Pseudonocardiales</taxon>
        <taxon>Pseudonocardiaceae</taxon>
        <taxon>Saccharothrix</taxon>
    </lineage>
</organism>
<keyword evidence="1" id="KW-0812">Transmembrane</keyword>
<reference evidence="2 3" key="1">
    <citation type="submission" date="2020-08" db="EMBL/GenBank/DDBJ databases">
        <title>Sequencing the genomes of 1000 actinobacteria strains.</title>
        <authorList>
            <person name="Klenk H.-P."/>
        </authorList>
    </citation>
    <scope>NUCLEOTIDE SEQUENCE [LARGE SCALE GENOMIC DNA]</scope>
    <source>
        <strain evidence="2 3">DSM 45486</strain>
    </source>
</reference>
<feature type="transmembrane region" description="Helical" evidence="1">
    <location>
        <begin position="25"/>
        <end position="42"/>
    </location>
</feature>
<evidence type="ECO:0000313" key="2">
    <source>
        <dbReference type="EMBL" id="MBB5801337.1"/>
    </source>
</evidence>
<keyword evidence="3" id="KW-1185">Reference proteome</keyword>
<dbReference type="Proteomes" id="UP000552097">
    <property type="component" value="Unassembled WGS sequence"/>
</dbReference>
<accession>A0A7W9HFK2</accession>
<evidence type="ECO:0000256" key="1">
    <source>
        <dbReference type="SAM" id="Phobius"/>
    </source>
</evidence>
<dbReference type="RefSeq" id="WP_281391880.1">
    <property type="nucleotide sequence ID" value="NZ_JACHMO010000001.1"/>
</dbReference>
<evidence type="ECO:0000313" key="3">
    <source>
        <dbReference type="Proteomes" id="UP000552097"/>
    </source>
</evidence>
<dbReference type="EMBL" id="JACHMO010000001">
    <property type="protein sequence ID" value="MBB5801337.1"/>
    <property type="molecule type" value="Genomic_DNA"/>
</dbReference>
<comment type="caution">
    <text evidence="2">The sequence shown here is derived from an EMBL/GenBank/DDBJ whole genome shotgun (WGS) entry which is preliminary data.</text>
</comment>
<sequence>MVGTIIATDPDKPAHQALGPASDQLLIAAAIGLAYAVTLVMVHL</sequence>
<name>A0A7W9HFK2_9PSEU</name>
<gene>
    <name evidence="2" type="ORF">F4560_001105</name>
</gene>
<protein>
    <submittedName>
        <fullName evidence="2">Uncharacterized protein</fullName>
    </submittedName>
</protein>
<keyword evidence="1" id="KW-1133">Transmembrane helix</keyword>
<keyword evidence="1" id="KW-0472">Membrane</keyword>